<dbReference type="InterPro" id="IPR041562">
    <property type="entry name" value="MCM_lid"/>
</dbReference>
<reference evidence="14 15" key="1">
    <citation type="submission" date="2016-05" db="EMBL/GenBank/DDBJ databases">
        <title>First whole genome sequencing of Entamoeba histolytica HM1:IMSS-clone-6.</title>
        <authorList>
            <person name="Mukherjee Avik.K."/>
            <person name="Izumyama S."/>
            <person name="Nakada-Tsukui K."/>
            <person name="Nozaki T."/>
        </authorList>
    </citation>
    <scope>NUCLEOTIDE SEQUENCE [LARGE SCALE GENOMIC DNA]</scope>
    <source>
        <strain evidence="14 15">HM1:IMSS clone 6</strain>
    </source>
</reference>
<dbReference type="InterPro" id="IPR012340">
    <property type="entry name" value="NA-bd_OB-fold"/>
</dbReference>
<dbReference type="InterPro" id="IPR031327">
    <property type="entry name" value="MCM"/>
</dbReference>
<dbReference type="Proteomes" id="UP000078387">
    <property type="component" value="Unassembled WGS sequence"/>
</dbReference>
<dbReference type="VEuPathDB" id="AmoebaDB:EHI7A_044680"/>
<dbReference type="SMART" id="SM00350">
    <property type="entry name" value="MCM"/>
    <property type="match status" value="1"/>
</dbReference>
<dbReference type="VEuPathDB" id="AmoebaDB:EHI_069980"/>
<keyword evidence="9 12" id="KW-0539">Nucleus</keyword>
<dbReference type="GO" id="GO:0003688">
    <property type="term" value="F:DNA replication origin binding"/>
    <property type="evidence" value="ECO:0007669"/>
    <property type="project" value="UniProtKB-UniRule"/>
</dbReference>
<dbReference type="PANTHER" id="PTHR11630:SF42">
    <property type="entry name" value="DNA REPLICATION LICENSING FACTOR MCM5"/>
    <property type="match status" value="1"/>
</dbReference>
<dbReference type="InterPro" id="IPR008048">
    <property type="entry name" value="MCM5"/>
</dbReference>
<feature type="domain" description="MCM C-terminal AAA(+) ATPase" evidence="13">
    <location>
        <begin position="308"/>
        <end position="514"/>
    </location>
</feature>
<evidence type="ECO:0000256" key="10">
    <source>
        <dbReference type="ARBA" id="ARBA00023306"/>
    </source>
</evidence>
<dbReference type="Pfam" id="PF00493">
    <property type="entry name" value="MCM"/>
    <property type="match status" value="1"/>
</dbReference>
<proteinExistence type="inferred from homology"/>
<keyword evidence="8 11" id="KW-0238">DNA-binding</keyword>
<comment type="subunit">
    <text evidence="12">Component of the MCM2-7 complex.</text>
</comment>
<keyword evidence="3 12" id="KW-0235">DNA replication</keyword>
<dbReference type="FunFam" id="3.40.50.300:FF:000929">
    <property type="entry name" value="DNA helicase"/>
    <property type="match status" value="1"/>
</dbReference>
<dbReference type="GO" id="GO:0017116">
    <property type="term" value="F:single-stranded DNA helicase activity"/>
    <property type="evidence" value="ECO:0007669"/>
    <property type="project" value="TreeGrafter"/>
</dbReference>
<dbReference type="PRINTS" id="PR01657">
    <property type="entry name" value="MCMFAMILY"/>
</dbReference>
<dbReference type="PRINTS" id="PR01661">
    <property type="entry name" value="MCMPROTEIN5"/>
</dbReference>
<dbReference type="GO" id="GO:0003697">
    <property type="term" value="F:single-stranded DNA binding"/>
    <property type="evidence" value="ECO:0007669"/>
    <property type="project" value="TreeGrafter"/>
</dbReference>
<evidence type="ECO:0000256" key="11">
    <source>
        <dbReference type="RuleBase" id="RU004070"/>
    </source>
</evidence>
<evidence type="ECO:0000256" key="9">
    <source>
        <dbReference type="ARBA" id="ARBA00023242"/>
    </source>
</evidence>
<gene>
    <name evidence="14" type="ORF">CL6EHI_069980</name>
</gene>
<keyword evidence="4 11" id="KW-0547">Nucleotide-binding</keyword>
<dbReference type="PANTHER" id="PTHR11630">
    <property type="entry name" value="DNA REPLICATION LICENSING FACTOR MCM FAMILY MEMBER"/>
    <property type="match status" value="1"/>
</dbReference>
<evidence type="ECO:0000256" key="7">
    <source>
        <dbReference type="ARBA" id="ARBA00022840"/>
    </source>
</evidence>
<keyword evidence="10 12" id="KW-0131">Cell cycle</keyword>
<dbReference type="VEuPathDB" id="AmoebaDB:EHI5A_065080"/>
<evidence type="ECO:0000256" key="4">
    <source>
        <dbReference type="ARBA" id="ARBA00022741"/>
    </source>
</evidence>
<dbReference type="GO" id="GO:0016887">
    <property type="term" value="F:ATP hydrolysis activity"/>
    <property type="evidence" value="ECO:0007669"/>
    <property type="project" value="RHEA"/>
</dbReference>
<keyword evidence="5 12" id="KW-0378">Hydrolase</keyword>
<dbReference type="GO" id="GO:0005524">
    <property type="term" value="F:ATP binding"/>
    <property type="evidence" value="ECO:0007669"/>
    <property type="project" value="UniProtKB-UniRule"/>
</dbReference>
<dbReference type="VEuPathDB" id="AmoebaDB:KM1_067350"/>
<evidence type="ECO:0000256" key="12">
    <source>
        <dbReference type="RuleBase" id="RU368063"/>
    </source>
</evidence>
<dbReference type="SUPFAM" id="SSF50249">
    <property type="entry name" value="Nucleic acid-binding proteins"/>
    <property type="match status" value="1"/>
</dbReference>
<evidence type="ECO:0000313" key="14">
    <source>
        <dbReference type="EMBL" id="GAT98650.1"/>
    </source>
</evidence>
<comment type="catalytic activity">
    <reaction evidence="12">
        <text>ATP + H2O = ADP + phosphate + H(+)</text>
        <dbReference type="Rhea" id="RHEA:13065"/>
        <dbReference type="ChEBI" id="CHEBI:15377"/>
        <dbReference type="ChEBI" id="CHEBI:15378"/>
        <dbReference type="ChEBI" id="CHEBI:30616"/>
        <dbReference type="ChEBI" id="CHEBI:43474"/>
        <dbReference type="ChEBI" id="CHEBI:456216"/>
        <dbReference type="EC" id="3.6.4.12"/>
    </reaction>
</comment>
<dbReference type="SUPFAM" id="SSF52540">
    <property type="entry name" value="P-loop containing nucleoside triphosphate hydrolases"/>
    <property type="match status" value="1"/>
</dbReference>
<dbReference type="GO" id="GO:0005634">
    <property type="term" value="C:nucleus"/>
    <property type="evidence" value="ECO:0007669"/>
    <property type="project" value="UniProtKB-SubCell"/>
</dbReference>
<comment type="function">
    <text evidence="12">Acts as component of the MCM2-7 complex (MCM complex) which is the replicative helicase essential for 'once per cell cycle' DNA replication initiation and elongation in eukaryotic cells. The active ATPase sites in the MCM2-7 ring are formed through the interaction surfaces of two neighboring subunits such that a critical structure of a conserved arginine finger motif is provided in trans relative to the ATP-binding site of the Walker A box of the adjacent subunit. The six ATPase active sites, however, are likely to contribute differentially to the complex helicase activity.</text>
</comment>
<comment type="similarity">
    <text evidence="2 11">Belongs to the MCM family.</text>
</comment>
<evidence type="ECO:0000259" key="13">
    <source>
        <dbReference type="PROSITE" id="PS50051"/>
    </source>
</evidence>
<keyword evidence="6 12" id="KW-0347">Helicase</keyword>
<organism evidence="14 15">
    <name type="scientific">Entamoeba histolytica</name>
    <dbReference type="NCBI Taxonomy" id="5759"/>
    <lineage>
        <taxon>Eukaryota</taxon>
        <taxon>Amoebozoa</taxon>
        <taxon>Evosea</taxon>
        <taxon>Archamoebae</taxon>
        <taxon>Mastigamoebida</taxon>
        <taxon>Entamoebidae</taxon>
        <taxon>Entamoeba</taxon>
    </lineage>
</organism>
<dbReference type="Pfam" id="PF17855">
    <property type="entry name" value="MCM_lid"/>
    <property type="match status" value="1"/>
</dbReference>
<dbReference type="InterPro" id="IPR018525">
    <property type="entry name" value="MCM_CS"/>
</dbReference>
<evidence type="ECO:0000313" key="15">
    <source>
        <dbReference type="Proteomes" id="UP000078387"/>
    </source>
</evidence>
<evidence type="ECO:0000256" key="2">
    <source>
        <dbReference type="ARBA" id="ARBA00008010"/>
    </source>
</evidence>
<comment type="subcellular location">
    <subcellularLocation>
        <location evidence="1 12">Nucleus</location>
    </subcellularLocation>
</comment>
<dbReference type="InterPro" id="IPR027417">
    <property type="entry name" value="P-loop_NTPase"/>
</dbReference>
<dbReference type="InterPro" id="IPR027925">
    <property type="entry name" value="MCM_N"/>
</dbReference>
<dbReference type="GO" id="GO:0043138">
    <property type="term" value="F:3'-5' DNA helicase activity"/>
    <property type="evidence" value="ECO:0007669"/>
    <property type="project" value="TreeGrafter"/>
</dbReference>
<dbReference type="InterPro" id="IPR033762">
    <property type="entry name" value="MCM_OB"/>
</dbReference>
<sequence>MEGVLAVSDGHDLYTNDVGSVRGNLEPKIISFVKNFSKHKNNIFDYREQLQRNIRMGKYFLEIDIMDLQNFDESLKEALFKHASEFISIFENVLSVQVLSMRGWEKKEDYIESDTGGPMMQVIIKDTQSKMIQPRMLQSSFLSKVIRVSGIIVSISRVEPKVTKAILRCRSCQKEIAVIVPSCCGIINYPKSCDGVSPVTGKKCPPDPYDVVTEKCKFVDRIVLKLQETPENVAPGEVPRTVTVILERYLVVGLTAGQRICIEGIFGASLQRKGTISTSYIRAIGIEISGQVVSQDDRRMKEVARTITKEKLIKSIAPAICGYDDIKEAVLCLMLGGSGKALPDGTHLRGDINVLLMGDPGTAKSQLLKFVQMATPIGVYTSGKGSSAAGLTAAVNKDSSTGEFYLEGGALVLGDGGVVCIDEFDKMNEVDRVAIHEAMEQQTISIAKAGITAVLNARSAVLAAANPSFGRFNERASFGDNVNLKTTILSRFDMIFMIRDKHDAKRDKEIVKHIMDIHRQDVKVDNLSTDILKEYIAYCKAYCIPRLTENASNKLSNYFVSIRQKVRENKLENDNDEGIPITVRQLEAIIRISEALAKMTMSDIADENHVDEAIRLFELSTMNSAVRQKEKHKKRRDDK</sequence>
<dbReference type="Gene3D" id="3.30.1640.10">
    <property type="entry name" value="mini-chromosome maintenance (MCM) complex, chain A, domain 1"/>
    <property type="match status" value="1"/>
</dbReference>
<evidence type="ECO:0000256" key="3">
    <source>
        <dbReference type="ARBA" id="ARBA00022705"/>
    </source>
</evidence>
<dbReference type="Pfam" id="PF14551">
    <property type="entry name" value="MCM_N"/>
    <property type="match status" value="1"/>
</dbReference>
<dbReference type="Gene3D" id="3.40.50.300">
    <property type="entry name" value="P-loop containing nucleotide triphosphate hydrolases"/>
    <property type="match status" value="1"/>
</dbReference>
<dbReference type="EC" id="3.6.4.12" evidence="12"/>
<protein>
    <recommendedName>
        <fullName evidence="12">DNA replication licensing factor MCM5</fullName>
        <ecNumber evidence="12">3.6.4.12</ecNumber>
    </recommendedName>
</protein>
<name>A0A5K1U2G0_ENTHI</name>
<dbReference type="GO" id="GO:0006270">
    <property type="term" value="P:DNA replication initiation"/>
    <property type="evidence" value="ECO:0007669"/>
    <property type="project" value="UniProtKB-UniRule"/>
</dbReference>
<dbReference type="GO" id="GO:0000727">
    <property type="term" value="P:double-strand break repair via break-induced replication"/>
    <property type="evidence" value="ECO:0007669"/>
    <property type="project" value="TreeGrafter"/>
</dbReference>
<accession>A0A5K1U2G0</accession>
<evidence type="ECO:0000256" key="6">
    <source>
        <dbReference type="ARBA" id="ARBA00022806"/>
    </source>
</evidence>
<dbReference type="VEuPathDB" id="AmoebaDB:EHI8A_056330"/>
<dbReference type="Pfam" id="PF17207">
    <property type="entry name" value="MCM_OB"/>
    <property type="match status" value="1"/>
</dbReference>
<keyword evidence="7 11" id="KW-0067">ATP-binding</keyword>
<dbReference type="PROSITE" id="PS50051">
    <property type="entry name" value="MCM_2"/>
    <property type="match status" value="1"/>
</dbReference>
<dbReference type="Gene3D" id="2.40.50.140">
    <property type="entry name" value="Nucleic acid-binding proteins"/>
    <property type="match status" value="1"/>
</dbReference>
<evidence type="ECO:0000256" key="1">
    <source>
        <dbReference type="ARBA" id="ARBA00004123"/>
    </source>
</evidence>
<comment type="caution">
    <text evidence="14">The sequence shown here is derived from an EMBL/GenBank/DDBJ whole genome shotgun (WGS) entry which is preliminary data.</text>
</comment>
<dbReference type="EMBL" id="BDEQ01000001">
    <property type="protein sequence ID" value="GAT98650.1"/>
    <property type="molecule type" value="Genomic_DNA"/>
</dbReference>
<dbReference type="PROSITE" id="PS00847">
    <property type="entry name" value="MCM_1"/>
    <property type="match status" value="1"/>
</dbReference>
<dbReference type="AlphaFoldDB" id="A0A5K1U2G0"/>
<dbReference type="CDD" id="cd17756">
    <property type="entry name" value="MCM5"/>
    <property type="match status" value="1"/>
</dbReference>
<dbReference type="OMA" id="IKELYCQ"/>
<evidence type="ECO:0000256" key="8">
    <source>
        <dbReference type="ARBA" id="ARBA00023125"/>
    </source>
</evidence>
<evidence type="ECO:0000256" key="5">
    <source>
        <dbReference type="ARBA" id="ARBA00022801"/>
    </source>
</evidence>
<dbReference type="Gene3D" id="2.20.28.10">
    <property type="match status" value="1"/>
</dbReference>
<dbReference type="GO" id="GO:0042555">
    <property type="term" value="C:MCM complex"/>
    <property type="evidence" value="ECO:0007669"/>
    <property type="project" value="UniProtKB-UniRule"/>
</dbReference>
<dbReference type="InterPro" id="IPR001208">
    <property type="entry name" value="MCM_dom"/>
</dbReference>